<reference evidence="2" key="2">
    <citation type="submission" date="2021-09" db="EMBL/GenBank/DDBJ databases">
        <authorList>
            <person name="Jia N."/>
            <person name="Wang J."/>
            <person name="Shi W."/>
            <person name="Du L."/>
            <person name="Sun Y."/>
            <person name="Zhan W."/>
            <person name="Jiang J."/>
            <person name="Wang Q."/>
            <person name="Zhang B."/>
            <person name="Ji P."/>
            <person name="Sakyi L.B."/>
            <person name="Cui X."/>
            <person name="Yuan T."/>
            <person name="Jiang B."/>
            <person name="Yang W."/>
            <person name="Lam T.T.-Y."/>
            <person name="Chang Q."/>
            <person name="Ding S."/>
            <person name="Wang X."/>
            <person name="Zhu J."/>
            <person name="Ruan X."/>
            <person name="Zhao L."/>
            <person name="Wei J."/>
            <person name="Que T."/>
            <person name="Du C."/>
            <person name="Cheng J."/>
            <person name="Dai P."/>
            <person name="Han X."/>
            <person name="Huang E."/>
            <person name="Gao Y."/>
            <person name="Liu J."/>
            <person name="Shao H."/>
            <person name="Ye R."/>
            <person name="Li L."/>
            <person name="Wei W."/>
            <person name="Wang X."/>
            <person name="Wang C."/>
            <person name="Huo Q."/>
            <person name="Li W."/>
            <person name="Guo W."/>
            <person name="Chen H."/>
            <person name="Chen S."/>
            <person name="Zhou L."/>
            <person name="Zhou L."/>
            <person name="Ni X."/>
            <person name="Tian J."/>
            <person name="Zhou Y."/>
            <person name="Sheng Y."/>
            <person name="Liu T."/>
            <person name="Pan Y."/>
            <person name="Xia L."/>
            <person name="Li J."/>
            <person name="Zhao F."/>
            <person name="Cao W."/>
        </authorList>
    </citation>
    <scope>NUCLEOTIDE SEQUENCE</scope>
    <source>
        <strain evidence="2">Rmic-2018</strain>
        <tissue evidence="2">Larvae</tissue>
    </source>
</reference>
<sequence>MAMANSDHLQKQRGSIRSLVTRALTLLTDLLQQPNPDASQINVHMGYLKDNEAVLSNLDDIILVTTDQEILDHEVGTAQEYNEKILYAVSHAKFWLQERERTDRTQAQATEPGPSYLGSLNSADAAGQGTERRQHPVQLPKLQIPTFNGSLRGWQSFWGHFDVIPSTRIPSCRASKNLSTASPTEHEASCRRHPSSRTKLRPCNQNLHGRFGRKNLLIKQHVDHILTLSPVKTSSEAPKLRLLHDSVQCHFSALEGLGVAADQYAVVLNYVFMLCLPEDLAIVYRQKSKESNGASSIAVTPENRTRLAKELLTFIRIQEKSGRRAGYSLVVRRKTNRNVCRGTHTISVSTNRIYIPCQTAVLAMSSQRSCYHWFDHAITGCVYFMIEAALRWH</sequence>
<evidence type="ECO:0000313" key="2">
    <source>
        <dbReference type="EMBL" id="KAH8018554.1"/>
    </source>
</evidence>
<organism evidence="2 3">
    <name type="scientific">Rhipicephalus microplus</name>
    <name type="common">Cattle tick</name>
    <name type="synonym">Boophilus microplus</name>
    <dbReference type="NCBI Taxonomy" id="6941"/>
    <lineage>
        <taxon>Eukaryota</taxon>
        <taxon>Metazoa</taxon>
        <taxon>Ecdysozoa</taxon>
        <taxon>Arthropoda</taxon>
        <taxon>Chelicerata</taxon>
        <taxon>Arachnida</taxon>
        <taxon>Acari</taxon>
        <taxon>Parasitiformes</taxon>
        <taxon>Ixodida</taxon>
        <taxon>Ixodoidea</taxon>
        <taxon>Ixodidae</taxon>
        <taxon>Rhipicephalinae</taxon>
        <taxon>Rhipicephalus</taxon>
        <taxon>Boophilus</taxon>
    </lineage>
</organism>
<reference evidence="2" key="1">
    <citation type="journal article" date="2020" name="Cell">
        <title>Large-Scale Comparative Analyses of Tick Genomes Elucidate Their Genetic Diversity and Vector Capacities.</title>
        <authorList>
            <consortium name="Tick Genome and Microbiome Consortium (TIGMIC)"/>
            <person name="Jia N."/>
            <person name="Wang J."/>
            <person name="Shi W."/>
            <person name="Du L."/>
            <person name="Sun Y."/>
            <person name="Zhan W."/>
            <person name="Jiang J.F."/>
            <person name="Wang Q."/>
            <person name="Zhang B."/>
            <person name="Ji P."/>
            <person name="Bell-Sakyi L."/>
            <person name="Cui X.M."/>
            <person name="Yuan T.T."/>
            <person name="Jiang B.G."/>
            <person name="Yang W.F."/>
            <person name="Lam T.T."/>
            <person name="Chang Q.C."/>
            <person name="Ding S.J."/>
            <person name="Wang X.J."/>
            <person name="Zhu J.G."/>
            <person name="Ruan X.D."/>
            <person name="Zhao L."/>
            <person name="Wei J.T."/>
            <person name="Ye R.Z."/>
            <person name="Que T.C."/>
            <person name="Du C.H."/>
            <person name="Zhou Y.H."/>
            <person name="Cheng J.X."/>
            <person name="Dai P.F."/>
            <person name="Guo W.B."/>
            <person name="Han X.H."/>
            <person name="Huang E.J."/>
            <person name="Li L.F."/>
            <person name="Wei W."/>
            <person name="Gao Y.C."/>
            <person name="Liu J.Z."/>
            <person name="Shao H.Z."/>
            <person name="Wang X."/>
            <person name="Wang C.C."/>
            <person name="Yang T.C."/>
            <person name="Huo Q.B."/>
            <person name="Li W."/>
            <person name="Chen H.Y."/>
            <person name="Chen S.E."/>
            <person name="Zhou L.G."/>
            <person name="Ni X.B."/>
            <person name="Tian J.H."/>
            <person name="Sheng Y."/>
            <person name="Liu T."/>
            <person name="Pan Y.S."/>
            <person name="Xia L.Y."/>
            <person name="Li J."/>
            <person name="Zhao F."/>
            <person name="Cao W.C."/>
        </authorList>
    </citation>
    <scope>NUCLEOTIDE SEQUENCE</scope>
    <source>
        <strain evidence="2">Rmic-2018</strain>
    </source>
</reference>
<dbReference type="InterPro" id="IPR005312">
    <property type="entry name" value="DUF1759"/>
</dbReference>
<dbReference type="EMBL" id="JABSTU010000010">
    <property type="protein sequence ID" value="KAH8018554.1"/>
    <property type="molecule type" value="Genomic_DNA"/>
</dbReference>
<protein>
    <submittedName>
        <fullName evidence="2">Uncharacterized protein</fullName>
    </submittedName>
</protein>
<feature type="region of interest" description="Disordered" evidence="1">
    <location>
        <begin position="100"/>
        <end position="139"/>
    </location>
</feature>
<keyword evidence="3" id="KW-1185">Reference proteome</keyword>
<comment type="caution">
    <text evidence="2">The sequence shown here is derived from an EMBL/GenBank/DDBJ whole genome shotgun (WGS) entry which is preliminary data.</text>
</comment>
<evidence type="ECO:0000313" key="3">
    <source>
        <dbReference type="Proteomes" id="UP000821866"/>
    </source>
</evidence>
<feature type="region of interest" description="Disordered" evidence="1">
    <location>
        <begin position="176"/>
        <end position="198"/>
    </location>
</feature>
<proteinExistence type="predicted"/>
<dbReference type="VEuPathDB" id="VectorBase:LOC119176595"/>
<dbReference type="AlphaFoldDB" id="A0A9J6D9A3"/>
<gene>
    <name evidence="2" type="ORF">HPB51_008883</name>
</gene>
<evidence type="ECO:0000256" key="1">
    <source>
        <dbReference type="SAM" id="MobiDB-lite"/>
    </source>
</evidence>
<dbReference type="Pfam" id="PF03564">
    <property type="entry name" value="DUF1759"/>
    <property type="match status" value="1"/>
</dbReference>
<name>A0A9J6D9A3_RHIMP</name>
<accession>A0A9J6D9A3</accession>
<dbReference type="Proteomes" id="UP000821866">
    <property type="component" value="Chromosome 8"/>
</dbReference>